<evidence type="ECO:0000256" key="3">
    <source>
        <dbReference type="ARBA" id="ARBA00022833"/>
    </source>
</evidence>
<geneLocation type="plasmid" evidence="6">
    <name>p1</name>
</geneLocation>
<name>A0A4D8Q8K4_AZOBR</name>
<dbReference type="PANTHER" id="PTHR33337:SF40">
    <property type="entry name" value="CENP-V_GFA DOMAIN-CONTAINING PROTEIN-RELATED"/>
    <property type="match status" value="1"/>
</dbReference>
<evidence type="ECO:0000256" key="4">
    <source>
        <dbReference type="ARBA" id="ARBA00023239"/>
    </source>
</evidence>
<accession>A0A4D8Q8K4</accession>
<dbReference type="SUPFAM" id="SSF51316">
    <property type="entry name" value="Mss4-like"/>
    <property type="match status" value="1"/>
</dbReference>
<dbReference type="AlphaFoldDB" id="A0A4D8Q8K4"/>
<keyword evidence="6" id="KW-0614">Plasmid</keyword>
<reference evidence="6 7" key="1">
    <citation type="submission" date="2018-09" db="EMBL/GenBank/DDBJ databases">
        <title>Whole genome based analysis of evolution and adaptive divergence in Indian and Brazilian strains of Azospirillum brasilense.</title>
        <authorList>
            <person name="Singh C."/>
            <person name="Tripathi A.K."/>
        </authorList>
    </citation>
    <scope>NUCLEOTIDE SEQUENCE [LARGE SCALE GENOMIC DNA]</scope>
    <source>
        <strain evidence="6 7">MTCC4036</strain>
        <plasmid evidence="6 7">p1</plasmid>
    </source>
</reference>
<keyword evidence="2" id="KW-0479">Metal-binding</keyword>
<comment type="similarity">
    <text evidence="1">Belongs to the Gfa family.</text>
</comment>
<feature type="domain" description="CENP-V/GFA" evidence="5">
    <location>
        <begin position="7"/>
        <end position="131"/>
    </location>
</feature>
<gene>
    <name evidence="6" type="ORF">D3867_19445</name>
</gene>
<dbReference type="PROSITE" id="PS51891">
    <property type="entry name" value="CENP_V_GFA"/>
    <property type="match status" value="1"/>
</dbReference>
<dbReference type="GO" id="GO:0046872">
    <property type="term" value="F:metal ion binding"/>
    <property type="evidence" value="ECO:0007669"/>
    <property type="project" value="UniProtKB-KW"/>
</dbReference>
<sequence length="138" mass="14883">MSDGGVLAGGCLCGAVRYEVVERPMGVVNCHCGQCRRFHGHFGAYITIPRETVAVSDSDGTLSWYRSSAKARRGFCSRCGSSLFWNGDESDLLDVAAGSLDQPTGLATLRHIHVADKADYYTIDDGLERFPQGAPEPP</sequence>
<evidence type="ECO:0000256" key="2">
    <source>
        <dbReference type="ARBA" id="ARBA00022723"/>
    </source>
</evidence>
<dbReference type="Proteomes" id="UP000298596">
    <property type="component" value="Plasmid p1"/>
</dbReference>
<dbReference type="EMBL" id="CP032331">
    <property type="protein sequence ID" value="QCO04140.1"/>
    <property type="molecule type" value="Genomic_DNA"/>
</dbReference>
<organism evidence="6 7">
    <name type="scientific">Azospirillum brasilense</name>
    <dbReference type="NCBI Taxonomy" id="192"/>
    <lineage>
        <taxon>Bacteria</taxon>
        <taxon>Pseudomonadati</taxon>
        <taxon>Pseudomonadota</taxon>
        <taxon>Alphaproteobacteria</taxon>
        <taxon>Rhodospirillales</taxon>
        <taxon>Azospirillaceae</taxon>
        <taxon>Azospirillum</taxon>
    </lineage>
</organism>
<evidence type="ECO:0000259" key="5">
    <source>
        <dbReference type="PROSITE" id="PS51891"/>
    </source>
</evidence>
<evidence type="ECO:0000313" key="6">
    <source>
        <dbReference type="EMBL" id="QCO04140.1"/>
    </source>
</evidence>
<keyword evidence="4" id="KW-0456">Lyase</keyword>
<keyword evidence="3" id="KW-0862">Zinc</keyword>
<dbReference type="InterPro" id="IPR006913">
    <property type="entry name" value="CENP-V/GFA"/>
</dbReference>
<dbReference type="GO" id="GO:0016846">
    <property type="term" value="F:carbon-sulfur lyase activity"/>
    <property type="evidence" value="ECO:0007669"/>
    <property type="project" value="InterPro"/>
</dbReference>
<evidence type="ECO:0000313" key="7">
    <source>
        <dbReference type="Proteomes" id="UP000298596"/>
    </source>
</evidence>
<evidence type="ECO:0000256" key="1">
    <source>
        <dbReference type="ARBA" id="ARBA00005495"/>
    </source>
</evidence>
<dbReference type="Gene3D" id="3.90.1590.10">
    <property type="entry name" value="glutathione-dependent formaldehyde- activating enzyme (gfa)"/>
    <property type="match status" value="1"/>
</dbReference>
<protein>
    <submittedName>
        <fullName evidence="6">GFA family protein</fullName>
    </submittedName>
</protein>
<dbReference type="InterPro" id="IPR011057">
    <property type="entry name" value="Mss4-like_sf"/>
</dbReference>
<dbReference type="PANTHER" id="PTHR33337">
    <property type="entry name" value="GFA DOMAIN-CONTAINING PROTEIN"/>
    <property type="match status" value="1"/>
</dbReference>
<dbReference type="Pfam" id="PF04828">
    <property type="entry name" value="GFA"/>
    <property type="match status" value="1"/>
</dbReference>
<proteinExistence type="inferred from homology"/>